<feature type="transmembrane region" description="Helical" evidence="6">
    <location>
        <begin position="407"/>
        <end position="430"/>
    </location>
</feature>
<evidence type="ECO:0000313" key="8">
    <source>
        <dbReference type="Proteomes" id="UP000241868"/>
    </source>
</evidence>
<keyword evidence="3 6" id="KW-0812">Transmembrane</keyword>
<protein>
    <submittedName>
        <fullName evidence="7">C4-dicarboxylate ABC transporter</fullName>
    </submittedName>
</protein>
<feature type="transmembrane region" description="Helical" evidence="6">
    <location>
        <begin position="374"/>
        <end position="395"/>
    </location>
</feature>
<comment type="subcellular location">
    <subcellularLocation>
        <location evidence="1">Membrane</location>
        <topology evidence="1">Multi-pass membrane protein</topology>
    </subcellularLocation>
</comment>
<feature type="transmembrane region" description="Helical" evidence="6">
    <location>
        <begin position="6"/>
        <end position="27"/>
    </location>
</feature>
<feature type="transmembrane region" description="Helical" evidence="6">
    <location>
        <begin position="84"/>
        <end position="103"/>
    </location>
</feature>
<keyword evidence="8" id="KW-1185">Reference proteome</keyword>
<feature type="transmembrane region" description="Helical" evidence="6">
    <location>
        <begin position="227"/>
        <end position="250"/>
    </location>
</feature>
<feature type="transmembrane region" description="Helical" evidence="6">
    <location>
        <begin position="39"/>
        <end position="72"/>
    </location>
</feature>
<comment type="similarity">
    <text evidence="2">Belongs to the SLC13A/DASS transporter (TC 2.A.47) family. DIT1 subfamily.</text>
</comment>
<dbReference type="InterPro" id="IPR001898">
    <property type="entry name" value="SLC13A/DASS"/>
</dbReference>
<reference evidence="7 8" key="1">
    <citation type="submission" date="2018-03" db="EMBL/GenBank/DDBJ databases">
        <title>Neisseria weixii sp. nov., isolated from the intestinal contents of Tibetan Plateau pika (Ochotona curzoniae) in Yushu, Qinghai Province, China.</title>
        <authorList>
            <person name="Gui Z."/>
        </authorList>
    </citation>
    <scope>NUCLEOTIDE SEQUENCE [LARGE SCALE GENOMIC DNA]</scope>
    <source>
        <strain evidence="7 8">ATCC 51483</strain>
    </source>
</reference>
<keyword evidence="4 6" id="KW-1133">Transmembrane helix</keyword>
<evidence type="ECO:0000256" key="6">
    <source>
        <dbReference type="SAM" id="Phobius"/>
    </source>
</evidence>
<name>A0A2P7TYS8_9NEIS</name>
<organism evidence="7 8">
    <name type="scientific">Neisseria iguanae</name>
    <dbReference type="NCBI Taxonomy" id="90242"/>
    <lineage>
        <taxon>Bacteria</taxon>
        <taxon>Pseudomonadati</taxon>
        <taxon>Pseudomonadota</taxon>
        <taxon>Betaproteobacteria</taxon>
        <taxon>Neisseriales</taxon>
        <taxon>Neisseriaceae</taxon>
        <taxon>Neisseria</taxon>
    </lineage>
</organism>
<evidence type="ECO:0000256" key="5">
    <source>
        <dbReference type="ARBA" id="ARBA00023136"/>
    </source>
</evidence>
<keyword evidence="5 6" id="KW-0472">Membrane</keyword>
<evidence type="ECO:0000256" key="3">
    <source>
        <dbReference type="ARBA" id="ARBA00022692"/>
    </source>
</evidence>
<proteinExistence type="inferred from homology"/>
<dbReference type="GO" id="GO:0022857">
    <property type="term" value="F:transmembrane transporter activity"/>
    <property type="evidence" value="ECO:0007669"/>
    <property type="project" value="InterPro"/>
</dbReference>
<dbReference type="PANTHER" id="PTHR42826">
    <property type="entry name" value="DICARBOXYLATE TRANSPORTER 2.1, CHLOROPLASTIC"/>
    <property type="match status" value="1"/>
</dbReference>
<feature type="transmembrane region" description="Helical" evidence="6">
    <location>
        <begin position="339"/>
        <end position="362"/>
    </location>
</feature>
<evidence type="ECO:0000313" key="7">
    <source>
        <dbReference type="EMBL" id="PSJ79884.1"/>
    </source>
</evidence>
<dbReference type="OrthoDB" id="3170849at2"/>
<feature type="transmembrane region" description="Helical" evidence="6">
    <location>
        <begin position="271"/>
        <end position="292"/>
    </location>
</feature>
<gene>
    <name evidence="7" type="ORF">C7N83_09505</name>
</gene>
<feature type="transmembrane region" description="Helical" evidence="6">
    <location>
        <begin position="304"/>
        <end position="327"/>
    </location>
</feature>
<evidence type="ECO:0000256" key="2">
    <source>
        <dbReference type="ARBA" id="ARBA00007349"/>
    </source>
</evidence>
<accession>A0A2P7TYS8</accession>
<evidence type="ECO:0000256" key="1">
    <source>
        <dbReference type="ARBA" id="ARBA00004141"/>
    </source>
</evidence>
<dbReference type="InterPro" id="IPR030676">
    <property type="entry name" value="CitT-rel"/>
</dbReference>
<evidence type="ECO:0000256" key="4">
    <source>
        <dbReference type="ARBA" id="ARBA00022989"/>
    </source>
</evidence>
<sequence length="488" mass="51966">MGKIGFKPVPTAVAVALTLLIWFVIPVPEGVTPEGWHLLAMFVGVVAAIIGKAMPIGAIAIIAITLVALTGVTNDKPSGAIKDALSSFSSPLIWLIGVAIMISRGILKTGLGARIGYLFIAVWGKKTLGIGYSLALSELLLAPVTPSNTARGGGIIHPVMKAIASSYDSDPEKGTQNRMGKYLSLVNYHSNPITSAMFITATAPNPLVVELVAKATNSDIELSWGTWALAMLVPGLIAMILMPTVLYFIAPPEVKETPNAMQFAKERLKEQGAMSCGEWIMLGIFGILLFLWAGIPELLLGKAYAVNATATAFIGLSLLLLSGVLTWDDILKEKSAWDTITWFAALVMMATFLSKLGVVTWFSGLLESGIASTGIGWMGACALLLLAYLYAHYMFASTTAHITAMFGAFYTAGIALGAPPMLFALLMAAASNIMMTLTHYATGTAPIIFGSGYSTLGEWWKVGFIMSVVNLLVFVVIGGIWWKVLGYW</sequence>
<dbReference type="PIRSF" id="PIRSF002457">
    <property type="entry name" value="DASS"/>
    <property type="match status" value="1"/>
</dbReference>
<dbReference type="GO" id="GO:0016020">
    <property type="term" value="C:membrane"/>
    <property type="evidence" value="ECO:0007669"/>
    <property type="project" value="UniProtKB-SubCell"/>
</dbReference>
<dbReference type="Proteomes" id="UP000241868">
    <property type="component" value="Unassembled WGS sequence"/>
</dbReference>
<dbReference type="AlphaFoldDB" id="A0A2P7TYS8"/>
<comment type="caution">
    <text evidence="7">The sequence shown here is derived from an EMBL/GenBank/DDBJ whole genome shotgun (WGS) entry which is preliminary data.</text>
</comment>
<feature type="transmembrane region" description="Helical" evidence="6">
    <location>
        <begin position="459"/>
        <end position="482"/>
    </location>
</feature>
<dbReference type="Pfam" id="PF00939">
    <property type="entry name" value="Na_sulph_symp"/>
    <property type="match status" value="1"/>
</dbReference>
<dbReference type="NCBIfam" id="TIGR00785">
    <property type="entry name" value="dass"/>
    <property type="match status" value="1"/>
</dbReference>
<dbReference type="RefSeq" id="WP_106742275.1">
    <property type="nucleotide sequence ID" value="NZ_PXYY01000064.1"/>
</dbReference>
<dbReference type="EMBL" id="PXYY01000064">
    <property type="protein sequence ID" value="PSJ79884.1"/>
    <property type="molecule type" value="Genomic_DNA"/>
</dbReference>